<evidence type="ECO:0000313" key="2">
    <source>
        <dbReference type="Proteomes" id="UP000066284"/>
    </source>
</evidence>
<evidence type="ECO:0000313" key="1">
    <source>
        <dbReference type="EMBL" id="CUQ66159.1"/>
    </source>
</evidence>
<keyword evidence="2" id="KW-1185">Reference proteome</keyword>
<dbReference type="STRING" id="1715989.NITINOP_1184"/>
<gene>
    <name evidence="1" type="ORF">NITINOP_1184</name>
</gene>
<reference evidence="2" key="1">
    <citation type="submission" date="2015-09" db="EMBL/GenBank/DDBJ databases">
        <authorList>
            <person name="Daims H."/>
        </authorList>
    </citation>
    <scope>NUCLEOTIDE SEQUENCE [LARGE SCALE GENOMIC DNA]</scope>
</reference>
<name>A0A0S4KQX2_9BACT</name>
<dbReference type="AlphaFoldDB" id="A0A0S4KQX2"/>
<dbReference type="RefSeq" id="WP_062484018.1">
    <property type="nucleotide sequence ID" value="NZ_LN885086.1"/>
</dbReference>
<dbReference type="OrthoDB" id="9792928at2"/>
<organism evidence="1 2">
    <name type="scientific">Candidatus Nitrospira inopinata</name>
    <dbReference type="NCBI Taxonomy" id="1715989"/>
    <lineage>
        <taxon>Bacteria</taxon>
        <taxon>Pseudomonadati</taxon>
        <taxon>Nitrospirota</taxon>
        <taxon>Nitrospiria</taxon>
        <taxon>Nitrospirales</taxon>
        <taxon>Nitrospiraceae</taxon>
        <taxon>Nitrospira</taxon>
    </lineage>
</organism>
<dbReference type="KEGG" id="nio:NITINOP_1184"/>
<dbReference type="EMBL" id="LN885086">
    <property type="protein sequence ID" value="CUQ66159.1"/>
    <property type="molecule type" value="Genomic_DNA"/>
</dbReference>
<accession>A0A0S4KQX2</accession>
<proteinExistence type="predicted"/>
<dbReference type="Proteomes" id="UP000066284">
    <property type="component" value="Chromosome 1"/>
</dbReference>
<sequence length="139" mass="15372">MRIGDVLDAVGGLVSRIKEYAAKLPAVVNLSVAPTGIKPPPDAVEAYDDLVMRLRARITGTPYKHLSTPLLESLEAFESGRLLETVQPLLSLLDQIQQMIKDRDVEAQPADENRINEYRRSLRKILPGNRPELEETGGA</sequence>
<protein>
    <submittedName>
        <fullName evidence="1">Uncharacterized protein</fullName>
    </submittedName>
</protein>